<accession>A0AAD4BN18</accession>
<organism evidence="3 4">
    <name type="scientific">Boletus edulis BED1</name>
    <dbReference type="NCBI Taxonomy" id="1328754"/>
    <lineage>
        <taxon>Eukaryota</taxon>
        <taxon>Fungi</taxon>
        <taxon>Dikarya</taxon>
        <taxon>Basidiomycota</taxon>
        <taxon>Agaricomycotina</taxon>
        <taxon>Agaricomycetes</taxon>
        <taxon>Agaricomycetidae</taxon>
        <taxon>Boletales</taxon>
        <taxon>Boletineae</taxon>
        <taxon>Boletaceae</taxon>
        <taxon>Boletoideae</taxon>
        <taxon>Boletus</taxon>
    </lineage>
</organism>
<dbReference type="Proteomes" id="UP001194468">
    <property type="component" value="Unassembled WGS sequence"/>
</dbReference>
<dbReference type="InterPro" id="IPR046541">
    <property type="entry name" value="DUF6606"/>
</dbReference>
<protein>
    <submittedName>
        <fullName evidence="3">Uncharacterized protein</fullName>
    </submittedName>
</protein>
<dbReference type="InterPro" id="IPR022099">
    <property type="entry name" value="DUF3638"/>
</dbReference>
<reference evidence="3" key="1">
    <citation type="submission" date="2019-10" db="EMBL/GenBank/DDBJ databases">
        <authorList>
            <consortium name="DOE Joint Genome Institute"/>
            <person name="Kuo A."/>
            <person name="Miyauchi S."/>
            <person name="Kiss E."/>
            <person name="Drula E."/>
            <person name="Kohler A."/>
            <person name="Sanchez-Garcia M."/>
            <person name="Andreopoulos B."/>
            <person name="Barry K.W."/>
            <person name="Bonito G."/>
            <person name="Buee M."/>
            <person name="Carver A."/>
            <person name="Chen C."/>
            <person name="Cichocki N."/>
            <person name="Clum A."/>
            <person name="Culley D."/>
            <person name="Crous P.W."/>
            <person name="Fauchery L."/>
            <person name="Girlanda M."/>
            <person name="Hayes R."/>
            <person name="Keri Z."/>
            <person name="LaButti K."/>
            <person name="Lipzen A."/>
            <person name="Lombard V."/>
            <person name="Magnuson J."/>
            <person name="Maillard F."/>
            <person name="Morin E."/>
            <person name="Murat C."/>
            <person name="Nolan M."/>
            <person name="Ohm R."/>
            <person name="Pangilinan J."/>
            <person name="Pereira M."/>
            <person name="Perotto S."/>
            <person name="Peter M."/>
            <person name="Riley R."/>
            <person name="Sitrit Y."/>
            <person name="Stielow B."/>
            <person name="Szollosi G."/>
            <person name="Zifcakova L."/>
            <person name="Stursova M."/>
            <person name="Spatafora J.W."/>
            <person name="Tedersoo L."/>
            <person name="Vaario L.-M."/>
            <person name="Yamada A."/>
            <person name="Yan M."/>
            <person name="Wang P."/>
            <person name="Xu J."/>
            <person name="Bruns T."/>
            <person name="Baldrian P."/>
            <person name="Vilgalys R."/>
            <person name="Henrissat B."/>
            <person name="Grigoriev I.V."/>
            <person name="Hibbett D."/>
            <person name="Nagy L.G."/>
            <person name="Martin F.M."/>
        </authorList>
    </citation>
    <scope>NUCLEOTIDE SEQUENCE</scope>
    <source>
        <strain evidence="3">BED1</strain>
    </source>
</reference>
<dbReference type="Pfam" id="PF20255">
    <property type="entry name" value="DUF6606"/>
    <property type="match status" value="1"/>
</dbReference>
<dbReference type="EMBL" id="WHUW01000027">
    <property type="protein sequence ID" value="KAF8434775.1"/>
    <property type="molecule type" value="Genomic_DNA"/>
</dbReference>
<gene>
    <name evidence="3" type="ORF">L210DRAFT_3648894</name>
</gene>
<dbReference type="Pfam" id="PF12340">
    <property type="entry name" value="DUF3638"/>
    <property type="match status" value="1"/>
</dbReference>
<evidence type="ECO:0000313" key="3">
    <source>
        <dbReference type="EMBL" id="KAF8434775.1"/>
    </source>
</evidence>
<evidence type="ECO:0000313" key="4">
    <source>
        <dbReference type="Proteomes" id="UP001194468"/>
    </source>
</evidence>
<sequence length="1737" mass="196506">MFTNTSMADSPNLQTTFAHTSGSLEYTVTHVFLPVELPDADDYTPGNNHSLARAVCAAAHAYDTHILGTSERDHWHRIIKTLDNLQASVQSEDIDGDHVISQLRGMQAGDILAFLIRRQNAAIILTRREDSVLCEAFEVSPSWDVVKRTKGPLSCSYPGSAAEIPNEVLDDRDFQLEFANFLSRTNIIGSDLPLPPPAHPRYIDILLDGVLQSIGRAANIARITECGTLHKRIRDHVGRLWMIKDKAKGVWRRSALWLLIRVTIQMSTGYASYKRFILFFMCTLASDARNTSLSSDLLHSMLSRILRRLSKLNSSVPDWLSDVALKTCDRLREIIAGRRKELSVRPSPFRNPSQDELTRDTQPSLLNSREYIQNILDNVGHESVGTPFHPSHRRRGTIEDFLSSNGSFFDDAYDADPDATLYDFERSVEQGIDDWFACVTNVDEACTQLGILMDKYMTKAYEGSDGLGPEDISIRLLTAIELYVVLDKLVVKEIPMFADYPPGISTAFLEKLLLRRVTSLHRLSCAYQYLSARHSRSRPGWSVLSDEFTEDSFPARYYDQSPQLQQLKARIEEDTTKKIAGQHQRHIPPQLAENAGISQSPLPDSLIHAKVIAFELQCPTCVRIWRSAAPCILNGCYLLTVDVPPLDGEEGHYRLLANVPAFQPYFATECQGLPLRVQIHLAYYYPENSGSPTLRYAVQHPYRAAYYEKLSIQIRQAGRSCRHWELSSNLEHRQVERYYKERDKYTDSTSHTSNDVLAAQAHCLPYFSADEFIVFAHLRSGGSLQWLNILQGLRCRTLNLRRREVHLLIAHAAFQVGPLDLNTGIWIWHQETQDSSFCTALLDELESFFTDVGAGSIDGVLMNSISLLLTRVLMSSPSEDITERAIALLRGVRRKTFTWVQELSYDLSKAPMDEERRELLLDVTAACRSTFDVHPATFHKLFHSAEDVDAFLSCAFFIHAIGLPEFDDDGYLRRLHQRDSRLSFILEQTLRDAILDDPSDYGVDLAVGRIFASHSSGIQRWEQLQYPNTCWLTCQTNVTMDQPSQTVHINLLDGALHVDGQSLGGSLRAAWKLPECQEIFRDQGFLVVSSNLPGMDFTTLEHKVHFSLRDGNLVVRAQGSQPNEILELVPSRKLQEDLPPALIDDRIHWLNLSTKIIEIRPIEQLWEESPEHWRIDCAFGQYRVHKGCETLVDIRSATWEMGLKCFECLNNVEESTRVQRSADKKVQSLSKSLLITTSLVPSTSISWLSIGITLLSYGLSFFVNEGGELESHDFKGMVYDENQCIETLFSLENLLVLRPKTHVAGTLQVPEALIHRRVLIPNGCPTLHGGNRVQINIFDRKDRDFRAALDNEPLYHAYDVDTELGCLIGNGTLKSMLYLASLHAMTNYHQSDPLTGKMGAQAALHLLRSGACRSIMKPWVNVGPFNQDNLLLFLNQALAQHPQVNAAIEEIQNRSYWKRDSFWNGEASSPFTELSPCPSMKITLDYLVYNRQAPELPARIILHCVSLTSRTSAGDIKRELDPLFFSLRTDSTFQQEYLAHLDASAQHVCAESRMTYGVGGEKVFLEELKKHYLQCRENYLCFLDILKESLGPTSDPHEQVLKQSDQWPPVSADVLLRYLASTSLIEIPPHWKKCLVRLALVFLDLQHARRLLRFALDGLEEEFSKELENEGCDGWKPEEYPDWLLIQIQGKFLIRCVQAETAMQIMSPRSGKNTVMQVNMGDGKSSVIIPIAATALA</sequence>
<evidence type="ECO:0000259" key="2">
    <source>
        <dbReference type="Pfam" id="PF20255"/>
    </source>
</evidence>
<feature type="domain" description="DUF6606" evidence="2">
    <location>
        <begin position="28"/>
        <end position="284"/>
    </location>
</feature>
<proteinExistence type="predicted"/>
<keyword evidence="4" id="KW-1185">Reference proteome</keyword>
<evidence type="ECO:0000259" key="1">
    <source>
        <dbReference type="Pfam" id="PF12340"/>
    </source>
</evidence>
<feature type="domain" description="DUF3638" evidence="1">
    <location>
        <begin position="1674"/>
        <end position="1737"/>
    </location>
</feature>
<reference evidence="3" key="2">
    <citation type="journal article" date="2020" name="Nat. Commun.">
        <title>Large-scale genome sequencing of mycorrhizal fungi provides insights into the early evolution of symbiotic traits.</title>
        <authorList>
            <person name="Miyauchi S."/>
            <person name="Kiss E."/>
            <person name="Kuo A."/>
            <person name="Drula E."/>
            <person name="Kohler A."/>
            <person name="Sanchez-Garcia M."/>
            <person name="Morin E."/>
            <person name="Andreopoulos B."/>
            <person name="Barry K.W."/>
            <person name="Bonito G."/>
            <person name="Buee M."/>
            <person name="Carver A."/>
            <person name="Chen C."/>
            <person name="Cichocki N."/>
            <person name="Clum A."/>
            <person name="Culley D."/>
            <person name="Crous P.W."/>
            <person name="Fauchery L."/>
            <person name="Girlanda M."/>
            <person name="Hayes R.D."/>
            <person name="Keri Z."/>
            <person name="LaButti K."/>
            <person name="Lipzen A."/>
            <person name="Lombard V."/>
            <person name="Magnuson J."/>
            <person name="Maillard F."/>
            <person name="Murat C."/>
            <person name="Nolan M."/>
            <person name="Ohm R.A."/>
            <person name="Pangilinan J."/>
            <person name="Pereira M.F."/>
            <person name="Perotto S."/>
            <person name="Peter M."/>
            <person name="Pfister S."/>
            <person name="Riley R."/>
            <person name="Sitrit Y."/>
            <person name="Stielow J.B."/>
            <person name="Szollosi G."/>
            <person name="Zifcakova L."/>
            <person name="Stursova M."/>
            <person name="Spatafora J.W."/>
            <person name="Tedersoo L."/>
            <person name="Vaario L.M."/>
            <person name="Yamada A."/>
            <person name="Yan M."/>
            <person name="Wang P."/>
            <person name="Xu J."/>
            <person name="Bruns T."/>
            <person name="Baldrian P."/>
            <person name="Vilgalys R."/>
            <person name="Dunand C."/>
            <person name="Henrissat B."/>
            <person name="Grigoriev I.V."/>
            <person name="Hibbett D."/>
            <person name="Nagy L.G."/>
            <person name="Martin F.M."/>
        </authorList>
    </citation>
    <scope>NUCLEOTIDE SEQUENCE</scope>
    <source>
        <strain evidence="3">BED1</strain>
    </source>
</reference>
<comment type="caution">
    <text evidence="3">The sequence shown here is derived from an EMBL/GenBank/DDBJ whole genome shotgun (WGS) entry which is preliminary data.</text>
</comment>
<name>A0AAD4BN18_BOLED</name>